<accession>A0A9Q3E261</accession>
<evidence type="ECO:0000313" key="2">
    <source>
        <dbReference type="EMBL" id="MBW0512347.1"/>
    </source>
</evidence>
<comment type="caution">
    <text evidence="2">The sequence shown here is derived from an EMBL/GenBank/DDBJ whole genome shotgun (WGS) entry which is preliminary data.</text>
</comment>
<organism evidence="2 3">
    <name type="scientific">Austropuccinia psidii MF-1</name>
    <dbReference type="NCBI Taxonomy" id="1389203"/>
    <lineage>
        <taxon>Eukaryota</taxon>
        <taxon>Fungi</taxon>
        <taxon>Dikarya</taxon>
        <taxon>Basidiomycota</taxon>
        <taxon>Pucciniomycotina</taxon>
        <taxon>Pucciniomycetes</taxon>
        <taxon>Pucciniales</taxon>
        <taxon>Sphaerophragmiaceae</taxon>
        <taxon>Austropuccinia</taxon>
    </lineage>
</organism>
<feature type="region of interest" description="Disordered" evidence="1">
    <location>
        <begin position="14"/>
        <end position="33"/>
    </location>
</feature>
<sequence>MLAVVTCDQTRHHTRNSCLLSDPSNHEARGVPNQDALMRTPLWLMMIKAFSSGNGLQDPKKADGNDSGRLAQSPQVLICPPPS</sequence>
<dbReference type="Proteomes" id="UP000765509">
    <property type="component" value="Unassembled WGS sequence"/>
</dbReference>
<dbReference type="AlphaFoldDB" id="A0A9Q3E261"/>
<dbReference type="EMBL" id="AVOT02022745">
    <property type="protein sequence ID" value="MBW0512347.1"/>
    <property type="molecule type" value="Genomic_DNA"/>
</dbReference>
<protein>
    <submittedName>
        <fullName evidence="2">Uncharacterized protein</fullName>
    </submittedName>
</protein>
<evidence type="ECO:0000313" key="3">
    <source>
        <dbReference type="Proteomes" id="UP000765509"/>
    </source>
</evidence>
<proteinExistence type="predicted"/>
<evidence type="ECO:0000256" key="1">
    <source>
        <dbReference type="SAM" id="MobiDB-lite"/>
    </source>
</evidence>
<reference evidence="2" key="1">
    <citation type="submission" date="2021-03" db="EMBL/GenBank/DDBJ databases">
        <title>Draft genome sequence of rust myrtle Austropuccinia psidii MF-1, a brazilian biotype.</title>
        <authorList>
            <person name="Quecine M.C."/>
            <person name="Pachon D.M.R."/>
            <person name="Bonatelli M.L."/>
            <person name="Correr F.H."/>
            <person name="Franceschini L.M."/>
            <person name="Leite T.F."/>
            <person name="Margarido G.R.A."/>
            <person name="Almeida C.A."/>
            <person name="Ferrarezi J.A."/>
            <person name="Labate C.A."/>
        </authorList>
    </citation>
    <scope>NUCLEOTIDE SEQUENCE</scope>
    <source>
        <strain evidence="2">MF-1</strain>
    </source>
</reference>
<feature type="region of interest" description="Disordered" evidence="1">
    <location>
        <begin position="54"/>
        <end position="83"/>
    </location>
</feature>
<keyword evidence="3" id="KW-1185">Reference proteome</keyword>
<name>A0A9Q3E261_9BASI</name>
<gene>
    <name evidence="2" type="ORF">O181_052062</name>
</gene>